<keyword evidence="4" id="KW-1185">Reference proteome</keyword>
<evidence type="ECO:0000313" key="4">
    <source>
        <dbReference type="Proteomes" id="UP000241829"/>
    </source>
</evidence>
<feature type="region of interest" description="Disordered" evidence="1">
    <location>
        <begin position="291"/>
        <end position="312"/>
    </location>
</feature>
<proteinExistence type="predicted"/>
<evidence type="ECO:0000313" key="3">
    <source>
        <dbReference type="EMBL" id="AVP57740.1"/>
    </source>
</evidence>
<dbReference type="PANTHER" id="PTHR11102">
    <property type="entry name" value="SEL-1-LIKE PROTEIN"/>
    <property type="match status" value="1"/>
</dbReference>
<organism evidence="3 4">
    <name type="scientific">Pulveribacter suum</name>
    <dbReference type="NCBI Taxonomy" id="2116657"/>
    <lineage>
        <taxon>Bacteria</taxon>
        <taxon>Pseudomonadati</taxon>
        <taxon>Pseudomonadota</taxon>
        <taxon>Betaproteobacteria</taxon>
        <taxon>Burkholderiales</taxon>
        <taxon>Comamonadaceae</taxon>
        <taxon>Pulveribacter</taxon>
    </lineage>
</organism>
<dbReference type="EMBL" id="CP027792">
    <property type="protein sequence ID" value="AVP57740.1"/>
    <property type="molecule type" value="Genomic_DNA"/>
</dbReference>
<evidence type="ECO:0000256" key="2">
    <source>
        <dbReference type="SAM" id="SignalP"/>
    </source>
</evidence>
<evidence type="ECO:0000256" key="1">
    <source>
        <dbReference type="SAM" id="MobiDB-lite"/>
    </source>
</evidence>
<dbReference type="InterPro" id="IPR050767">
    <property type="entry name" value="Sel1_AlgK"/>
</dbReference>
<dbReference type="KEGG" id="melm:C7H73_08755"/>
<reference evidence="4" key="1">
    <citation type="submission" date="2018-03" db="EMBL/GenBank/DDBJ databases">
        <title>Genome sequencing of Melaminivora sp. strain SC2-7.</title>
        <authorList>
            <person name="Kim S.-J."/>
            <person name="Heo J."/>
            <person name="Ahn J.-H."/>
            <person name="Kwon S.-W."/>
        </authorList>
    </citation>
    <scope>NUCLEOTIDE SEQUENCE [LARGE SCALE GENOMIC DNA]</scope>
    <source>
        <strain evidence="4">SC2-7</strain>
    </source>
</reference>
<dbReference type="SMART" id="SM00671">
    <property type="entry name" value="SEL1"/>
    <property type="match status" value="2"/>
</dbReference>
<dbReference type="Pfam" id="PF08238">
    <property type="entry name" value="Sel1"/>
    <property type="match status" value="4"/>
</dbReference>
<dbReference type="PANTHER" id="PTHR11102:SF160">
    <property type="entry name" value="ERAD-ASSOCIATED E3 UBIQUITIN-PROTEIN LIGASE COMPONENT HRD3"/>
    <property type="match status" value="1"/>
</dbReference>
<dbReference type="SUPFAM" id="SSF81901">
    <property type="entry name" value="HCP-like"/>
    <property type="match status" value="1"/>
</dbReference>
<sequence>MGTCQTRPRARRHTDTLLLLVATAILLAGTATTAPAQLLVATGPVAVDEPLIAERPGPVQPGDVRPPTGTIELSGPTGSGRIEPSGTPLTPSLRLPAEPDAAAQLRLQRLRGAATAPARRGSAAERSAAHSAWVLGLLYLHGEGVALDRAQALRWFERAQAHGEPLASAAIAWCHIDGCQGPPDPAAARQWIERLAPVDAGLALLLQWWVQERQAPLQAPAASPRGRPATGDTRTALLQRAARAGSASAMNELGLIELTAARPPQALALFRQAALRSPAAAANAELLAARLQQQEPAPASRSSTVQPPTQRSAQDWLQQAQRYHRGEGVPSNYTEAIRLYQIAAAGGSQEARRMLELIYSRPAPDGVVNVAWMRQLATMQVTPEGAVLTMQAPPTPRLFVRDPTPLYGLIPPQWRTGPQLVRP</sequence>
<name>A0A2P1NL25_9BURK</name>
<keyword evidence="2" id="KW-0732">Signal</keyword>
<dbReference type="RefSeq" id="WP_106846292.1">
    <property type="nucleotide sequence ID" value="NZ_CP027792.1"/>
</dbReference>
<protein>
    <recommendedName>
        <fullName evidence="5">Sel1 repeat family protein</fullName>
    </recommendedName>
</protein>
<dbReference type="OrthoDB" id="8795392at2"/>
<dbReference type="Gene3D" id="1.25.40.10">
    <property type="entry name" value="Tetratricopeptide repeat domain"/>
    <property type="match status" value="2"/>
</dbReference>
<evidence type="ECO:0008006" key="5">
    <source>
        <dbReference type="Google" id="ProtNLM"/>
    </source>
</evidence>
<feature type="signal peptide" evidence="2">
    <location>
        <begin position="1"/>
        <end position="36"/>
    </location>
</feature>
<dbReference type="InterPro" id="IPR011990">
    <property type="entry name" value="TPR-like_helical_dom_sf"/>
</dbReference>
<dbReference type="AlphaFoldDB" id="A0A2P1NL25"/>
<accession>A0A2P1NL25</accession>
<dbReference type="Proteomes" id="UP000241829">
    <property type="component" value="Chromosome"/>
</dbReference>
<feature type="chain" id="PRO_5015134815" description="Sel1 repeat family protein" evidence="2">
    <location>
        <begin position="37"/>
        <end position="423"/>
    </location>
</feature>
<gene>
    <name evidence="3" type="ORF">C7H73_08755</name>
</gene>
<feature type="region of interest" description="Disordered" evidence="1">
    <location>
        <begin position="51"/>
        <end position="95"/>
    </location>
</feature>
<feature type="compositionally biased region" description="Polar residues" evidence="1">
    <location>
        <begin position="300"/>
        <end position="312"/>
    </location>
</feature>
<dbReference type="InterPro" id="IPR006597">
    <property type="entry name" value="Sel1-like"/>
</dbReference>